<dbReference type="SMART" id="SM00803">
    <property type="entry name" value="TAF"/>
    <property type="match status" value="1"/>
</dbReference>
<keyword evidence="11" id="KW-1185">Reference proteome</keyword>
<evidence type="ECO:0000256" key="5">
    <source>
        <dbReference type="ARBA" id="ARBA00023242"/>
    </source>
</evidence>
<dbReference type="InterPro" id="IPR037796">
    <property type="entry name" value="TAF6"/>
</dbReference>
<feature type="region of interest" description="Disordered" evidence="8">
    <location>
        <begin position="470"/>
        <end position="498"/>
    </location>
</feature>
<evidence type="ECO:0000259" key="9">
    <source>
        <dbReference type="SMART" id="SM00803"/>
    </source>
</evidence>
<keyword evidence="3" id="KW-0805">Transcription regulation</keyword>
<proteinExistence type="inferred from homology"/>
<evidence type="ECO:0000256" key="1">
    <source>
        <dbReference type="ARBA" id="ARBA00004123"/>
    </source>
</evidence>
<feature type="region of interest" description="Disordered" evidence="8">
    <location>
        <begin position="141"/>
        <end position="211"/>
    </location>
</feature>
<comment type="similarity">
    <text evidence="2">Belongs to the TAF6 family.</text>
</comment>
<dbReference type="SUPFAM" id="SSF48371">
    <property type="entry name" value="ARM repeat"/>
    <property type="match status" value="1"/>
</dbReference>
<dbReference type="EMBL" id="KZ989191">
    <property type="protein sequence ID" value="RKP27529.1"/>
    <property type="molecule type" value="Genomic_DNA"/>
</dbReference>
<dbReference type="InterPro" id="IPR004823">
    <property type="entry name" value="TAF_TATA-bd_Histone-like_dom"/>
</dbReference>
<dbReference type="Proteomes" id="UP000278143">
    <property type="component" value="Unassembled WGS sequence"/>
</dbReference>
<accession>A0A4V1J270</accession>
<dbReference type="CDD" id="cd22931">
    <property type="entry name" value="HFD_TAF6"/>
    <property type="match status" value="1"/>
</dbReference>
<dbReference type="AlphaFoldDB" id="A0A4V1J270"/>
<dbReference type="PANTHER" id="PTHR10221:SF9">
    <property type="entry name" value="TRANSCRIPTION INITIATION FACTOR TFIID SUBUNIT 6"/>
    <property type="match status" value="1"/>
</dbReference>
<gene>
    <name evidence="10" type="ORF">SYNPS1DRAFT_26810</name>
</gene>
<dbReference type="OrthoDB" id="361039at2759"/>
<evidence type="ECO:0000256" key="7">
    <source>
        <dbReference type="ARBA" id="ARBA00093655"/>
    </source>
</evidence>
<dbReference type="FunFam" id="1.10.20.10:FF:000033">
    <property type="entry name" value="Transcription initiation factor TFIID complex subunit"/>
    <property type="match status" value="1"/>
</dbReference>
<dbReference type="PANTHER" id="PTHR10221">
    <property type="entry name" value="TRANSCRIPTION INITIATION FACTOR TFIID SUBUNIT 6"/>
    <property type="match status" value="1"/>
</dbReference>
<keyword evidence="5" id="KW-0539">Nucleus</keyword>
<dbReference type="Pfam" id="PF07571">
    <property type="entry name" value="TAF6_C"/>
    <property type="match status" value="1"/>
</dbReference>
<evidence type="ECO:0000256" key="8">
    <source>
        <dbReference type="SAM" id="MobiDB-lite"/>
    </source>
</evidence>
<dbReference type="SUPFAM" id="SSF47113">
    <property type="entry name" value="Histone-fold"/>
    <property type="match status" value="1"/>
</dbReference>
<evidence type="ECO:0000256" key="6">
    <source>
        <dbReference type="ARBA" id="ARBA00076308"/>
    </source>
</evidence>
<keyword evidence="4" id="KW-0804">Transcription</keyword>
<dbReference type="GO" id="GO:0000124">
    <property type="term" value="C:SAGA complex"/>
    <property type="evidence" value="ECO:0007669"/>
    <property type="project" value="InterPro"/>
</dbReference>
<dbReference type="GO" id="GO:0003713">
    <property type="term" value="F:transcription coactivator activity"/>
    <property type="evidence" value="ECO:0007669"/>
    <property type="project" value="TreeGrafter"/>
</dbReference>
<dbReference type="GO" id="GO:0046982">
    <property type="term" value="F:protein heterodimerization activity"/>
    <property type="evidence" value="ECO:0007669"/>
    <property type="project" value="InterPro"/>
</dbReference>
<dbReference type="CDD" id="cd08050">
    <property type="entry name" value="TAF6C"/>
    <property type="match status" value="1"/>
</dbReference>
<dbReference type="GO" id="GO:0016251">
    <property type="term" value="F:RNA polymerase II general transcription initiation factor activity"/>
    <property type="evidence" value="ECO:0007669"/>
    <property type="project" value="InterPro"/>
</dbReference>
<evidence type="ECO:0000313" key="10">
    <source>
        <dbReference type="EMBL" id="RKP27529.1"/>
    </source>
</evidence>
<feature type="compositionally biased region" description="Low complexity" evidence="8">
    <location>
        <begin position="193"/>
        <end position="211"/>
    </location>
</feature>
<protein>
    <recommendedName>
        <fullName evidence="6">TBP-associated factor 6</fullName>
    </recommendedName>
    <alternativeName>
        <fullName evidence="7">Transcription initiation factor TFIID subunit 6</fullName>
    </alternativeName>
</protein>
<dbReference type="Pfam" id="PF02969">
    <property type="entry name" value="TAF"/>
    <property type="match status" value="1"/>
</dbReference>
<feature type="domain" description="TATA box binding protein associated factor (TAF) histone-like fold" evidence="9">
    <location>
        <begin position="2"/>
        <end position="66"/>
    </location>
</feature>
<sequence length="546" mass="59371">MSIYTTDSVKQVAERLGIRQLKPDVAEALARDVQYRIHEIVQEANKFMCHARRTTLTTDDINRALRVKNVEGAPTAGTGRYRVHRQVAMRDASYWRSHTKHDATAHWLAVEGVQPAIPQNPPPSDAHKELLAKRIRLEPATVGELASPATHAPTAATEEMKAGGGGGEEKAEPVEAAAAGGKAEGGDKDKAGDAATAAAPPPSSSATGAGAAAAAAAAPQIDLKPAVKHVLSREMRMYYERVMTAIFPDDDMLVENVAVTARPTTEMDRLRLREAALTSLAEDPGLHQLLPYIIQYVLDKMTHSLQQLDVLVASLSTLNSLLSNDNLFVEPYLHQLMPGILTCMVTRRLGKSPLEPHWSLRASAAQLCARICTRYGSQYHTLQPRVARTLLRAFMDPAKPFTTHYGAIKGLAALGHQVTRHLLLPNALQYGLLLEPALVDEKNERRQEAGMCRTAMLEALLDMAKHEAEAAATEKQSAKEEEKQDGDAMEVDAADTSAAQAVSDEQIEEQAQALRQRIGDLFANGVMERVPARQAGALAQWQALMT</sequence>
<evidence type="ECO:0000256" key="2">
    <source>
        <dbReference type="ARBA" id="ARBA00007688"/>
    </source>
</evidence>
<evidence type="ECO:0000313" key="11">
    <source>
        <dbReference type="Proteomes" id="UP000278143"/>
    </source>
</evidence>
<evidence type="ECO:0000256" key="3">
    <source>
        <dbReference type="ARBA" id="ARBA00023015"/>
    </source>
</evidence>
<dbReference type="InterPro" id="IPR011442">
    <property type="entry name" value="TAF6_C"/>
</dbReference>
<dbReference type="InterPro" id="IPR016024">
    <property type="entry name" value="ARM-type_fold"/>
</dbReference>
<dbReference type="GO" id="GO:0051123">
    <property type="term" value="P:RNA polymerase II preinitiation complex assembly"/>
    <property type="evidence" value="ECO:0007669"/>
    <property type="project" value="TreeGrafter"/>
</dbReference>
<dbReference type="Gene3D" id="1.25.40.770">
    <property type="entry name" value="TAF6, C-terminal HEAT repeat domain"/>
    <property type="match status" value="1"/>
</dbReference>
<feature type="compositionally biased region" description="Low complexity" evidence="8">
    <location>
        <begin position="146"/>
        <end position="157"/>
    </location>
</feature>
<evidence type="ECO:0000256" key="4">
    <source>
        <dbReference type="ARBA" id="ARBA00023163"/>
    </source>
</evidence>
<feature type="compositionally biased region" description="Basic and acidic residues" evidence="8">
    <location>
        <begin position="476"/>
        <end position="486"/>
    </location>
</feature>
<dbReference type="InterPro" id="IPR046344">
    <property type="entry name" value="TAF6_C_sf"/>
</dbReference>
<dbReference type="FunFam" id="1.25.40.770:FF:000001">
    <property type="entry name" value="Transcription initiation factor TFIID subunit 6"/>
    <property type="match status" value="1"/>
</dbReference>
<name>A0A4V1J270_9FUNG</name>
<dbReference type="InterPro" id="IPR009072">
    <property type="entry name" value="Histone-fold"/>
</dbReference>
<dbReference type="GO" id="GO:0006325">
    <property type="term" value="P:chromatin organization"/>
    <property type="evidence" value="ECO:0007669"/>
    <property type="project" value="UniProtKB-ARBA"/>
</dbReference>
<dbReference type="GO" id="GO:0005669">
    <property type="term" value="C:transcription factor TFIID complex"/>
    <property type="evidence" value="ECO:0007669"/>
    <property type="project" value="InterPro"/>
</dbReference>
<organism evidence="10 11">
    <name type="scientific">Syncephalis pseudoplumigaleata</name>
    <dbReference type="NCBI Taxonomy" id="1712513"/>
    <lineage>
        <taxon>Eukaryota</taxon>
        <taxon>Fungi</taxon>
        <taxon>Fungi incertae sedis</taxon>
        <taxon>Zoopagomycota</taxon>
        <taxon>Zoopagomycotina</taxon>
        <taxon>Zoopagomycetes</taxon>
        <taxon>Zoopagales</taxon>
        <taxon>Piptocephalidaceae</taxon>
        <taxon>Syncephalis</taxon>
    </lineage>
</organism>
<comment type="subcellular location">
    <subcellularLocation>
        <location evidence="1">Nucleus</location>
    </subcellularLocation>
</comment>
<dbReference type="GO" id="GO:0046695">
    <property type="term" value="C:SLIK (SAGA-like) complex"/>
    <property type="evidence" value="ECO:0007669"/>
    <property type="project" value="InterPro"/>
</dbReference>
<dbReference type="Gene3D" id="1.10.20.10">
    <property type="entry name" value="Histone, subunit A"/>
    <property type="match status" value="1"/>
</dbReference>
<reference evidence="11" key="1">
    <citation type="journal article" date="2018" name="Nat. Microbiol.">
        <title>Leveraging single-cell genomics to expand the fungal tree of life.</title>
        <authorList>
            <person name="Ahrendt S.R."/>
            <person name="Quandt C.A."/>
            <person name="Ciobanu D."/>
            <person name="Clum A."/>
            <person name="Salamov A."/>
            <person name="Andreopoulos B."/>
            <person name="Cheng J.F."/>
            <person name="Woyke T."/>
            <person name="Pelin A."/>
            <person name="Henrissat B."/>
            <person name="Reynolds N.K."/>
            <person name="Benny G.L."/>
            <person name="Smith M.E."/>
            <person name="James T.Y."/>
            <person name="Grigoriev I.V."/>
        </authorList>
    </citation>
    <scope>NUCLEOTIDE SEQUENCE [LARGE SCALE GENOMIC DNA]</scope>
    <source>
        <strain evidence="11">Benny S71-1</strain>
    </source>
</reference>